<protein>
    <recommendedName>
        <fullName evidence="2">HipA-like C-terminal domain-containing protein</fullName>
    </recommendedName>
</protein>
<dbReference type="EMBL" id="CACRTV010000057">
    <property type="protein sequence ID" value="VYU48173.1"/>
    <property type="molecule type" value="Genomic_DNA"/>
</dbReference>
<dbReference type="RefSeq" id="WP_156561797.1">
    <property type="nucleotide sequence ID" value="NZ_CACRTV010000057.1"/>
</dbReference>
<name>A0A6N3F8B9_9CLOT</name>
<accession>A0A6N3F8B9</accession>
<evidence type="ECO:0008006" key="2">
    <source>
        <dbReference type="Google" id="ProtNLM"/>
    </source>
</evidence>
<sequence length="275" mass="31707">MIKKSSSFTKSNLMTMSLSSTARGVLLKWTCLRDGVIHYFKSGSLTSLGSFSPLQPQAEIMAYRIGSQLGFPNLVETKGSTILLPETERYSEQYALLSYTKSFLRENDVQYQGISKCIPRKDFNNVDLYQLIVGRFPSIKQDLDLMILFDFIILNIDRHLNNFGLIIDVNNDYRLSPLFDNGLSLLAQFNSEELSVVNETFIRRRVKVKPFRSDSYKQLKLIDVKNIPKELVNSINSVNLDWDSVFYNLDISKKRKNMIIRLVEDRLSYVKDLLS</sequence>
<proteinExistence type="predicted"/>
<evidence type="ECO:0000313" key="1">
    <source>
        <dbReference type="EMBL" id="VYU48173.1"/>
    </source>
</evidence>
<dbReference type="Gene3D" id="1.10.1070.20">
    <property type="match status" value="1"/>
</dbReference>
<reference evidence="1" key="1">
    <citation type="submission" date="2019-11" db="EMBL/GenBank/DDBJ databases">
        <authorList>
            <person name="Feng L."/>
        </authorList>
    </citation>
    <scope>NUCLEOTIDE SEQUENCE</scope>
    <source>
        <strain evidence="1">CParaputrificumLFYP93</strain>
    </source>
</reference>
<gene>
    <name evidence="1" type="ORF">CPLFYP93_02433</name>
</gene>
<dbReference type="AlphaFoldDB" id="A0A6N3F8B9"/>
<organism evidence="1">
    <name type="scientific">Clostridium paraputrificum</name>
    <dbReference type="NCBI Taxonomy" id="29363"/>
    <lineage>
        <taxon>Bacteria</taxon>
        <taxon>Bacillati</taxon>
        <taxon>Bacillota</taxon>
        <taxon>Clostridia</taxon>
        <taxon>Eubacteriales</taxon>
        <taxon>Clostridiaceae</taxon>
        <taxon>Clostridium</taxon>
    </lineage>
</organism>